<dbReference type="Proteomes" id="UP001259347">
    <property type="component" value="Unassembled WGS sequence"/>
</dbReference>
<reference evidence="1 2" key="1">
    <citation type="submission" date="2023-07" db="EMBL/GenBank/DDBJ databases">
        <title>Sorghum-associated microbial communities from plants grown in Nebraska, USA.</title>
        <authorList>
            <person name="Schachtman D."/>
        </authorList>
    </citation>
    <scope>NUCLEOTIDE SEQUENCE [LARGE SCALE GENOMIC DNA]</scope>
    <source>
        <strain evidence="1 2">2980</strain>
    </source>
</reference>
<name>A0ABU1SH56_9MICO</name>
<dbReference type="RefSeq" id="WP_310023195.1">
    <property type="nucleotide sequence ID" value="NZ_JAVDUM010000019.1"/>
</dbReference>
<evidence type="ECO:0008006" key="3">
    <source>
        <dbReference type="Google" id="ProtNLM"/>
    </source>
</evidence>
<accession>A0ABU1SH56</accession>
<comment type="caution">
    <text evidence="1">The sequence shown here is derived from an EMBL/GenBank/DDBJ whole genome shotgun (WGS) entry which is preliminary data.</text>
</comment>
<dbReference type="EMBL" id="JAVDUM010000019">
    <property type="protein sequence ID" value="MDR6868920.1"/>
    <property type="molecule type" value="Genomic_DNA"/>
</dbReference>
<sequence length="85" mass="9773">MTEQLTDRERSILALEARWPRHGGAKEEAIRVELSLTPVRYYLLLDRLIDTEAALGHDPLLVRRLRRLREEGERRRAARTGGAVG</sequence>
<keyword evidence="2" id="KW-1185">Reference proteome</keyword>
<dbReference type="InterPro" id="IPR021678">
    <property type="entry name" value="DUF3263"/>
</dbReference>
<proteinExistence type="predicted"/>
<evidence type="ECO:0000313" key="2">
    <source>
        <dbReference type="Proteomes" id="UP001259347"/>
    </source>
</evidence>
<organism evidence="1 2">
    <name type="scientific">Microbacterium resistens</name>
    <dbReference type="NCBI Taxonomy" id="156977"/>
    <lineage>
        <taxon>Bacteria</taxon>
        <taxon>Bacillati</taxon>
        <taxon>Actinomycetota</taxon>
        <taxon>Actinomycetes</taxon>
        <taxon>Micrococcales</taxon>
        <taxon>Microbacteriaceae</taxon>
        <taxon>Microbacterium</taxon>
    </lineage>
</organism>
<evidence type="ECO:0000313" key="1">
    <source>
        <dbReference type="EMBL" id="MDR6868920.1"/>
    </source>
</evidence>
<gene>
    <name evidence="1" type="ORF">J2Y69_003546</name>
</gene>
<protein>
    <recommendedName>
        <fullName evidence="3">DUF3263 domain-containing protein</fullName>
    </recommendedName>
</protein>
<dbReference type="Pfam" id="PF11662">
    <property type="entry name" value="DUF3263"/>
    <property type="match status" value="1"/>
</dbReference>